<dbReference type="HOGENOM" id="CLU_2938197_0_0_6"/>
<evidence type="ECO:0000313" key="2">
    <source>
        <dbReference type="EMBL" id="AHZ67906.1"/>
    </source>
</evidence>
<keyword evidence="1" id="KW-0472">Membrane</keyword>
<keyword evidence="1" id="KW-1133">Transmembrane helix</keyword>
<protein>
    <submittedName>
        <fullName evidence="2">Uncharacterized protein</fullName>
    </submittedName>
</protein>
<dbReference type="AlphaFoldDB" id="A0A024E5K5"/>
<dbReference type="KEGG" id="pman:OU5_0827"/>
<evidence type="ECO:0000313" key="3">
    <source>
        <dbReference type="Proteomes" id="UP000026913"/>
    </source>
</evidence>
<proteinExistence type="predicted"/>
<sequence length="60" mass="6666">MGYTVINCFDLLNHEAEFLIFQRRVQDGATSDYSGESFMNINFAFACLIVVSFAIALGHG</sequence>
<dbReference type="Proteomes" id="UP000026913">
    <property type="component" value="Chromosome"/>
</dbReference>
<evidence type="ECO:0000256" key="1">
    <source>
        <dbReference type="SAM" id="Phobius"/>
    </source>
</evidence>
<keyword evidence="1" id="KW-0812">Transmembrane</keyword>
<reference evidence="2 3" key="1">
    <citation type="journal article" date="2012" name="J. Bacteriol.">
        <title>Genome sequence of cold-adapted Pseudomonas mandelii strain JR-1.</title>
        <authorList>
            <person name="Jang S.H."/>
            <person name="Kim J."/>
            <person name="Kim J."/>
            <person name="Hong S."/>
            <person name="Lee C."/>
        </authorList>
    </citation>
    <scope>NUCLEOTIDE SEQUENCE [LARGE SCALE GENOMIC DNA]</scope>
    <source>
        <strain evidence="2 3">JR-1</strain>
    </source>
</reference>
<name>A0A024E5K5_9PSED</name>
<feature type="transmembrane region" description="Helical" evidence="1">
    <location>
        <begin position="38"/>
        <end position="57"/>
    </location>
</feature>
<organism evidence="2 3">
    <name type="scientific">Pseudomonas mandelii JR-1</name>
    <dbReference type="NCBI Taxonomy" id="1147786"/>
    <lineage>
        <taxon>Bacteria</taxon>
        <taxon>Pseudomonadati</taxon>
        <taxon>Pseudomonadota</taxon>
        <taxon>Gammaproteobacteria</taxon>
        <taxon>Pseudomonadales</taxon>
        <taxon>Pseudomonadaceae</taxon>
        <taxon>Pseudomonas</taxon>
    </lineage>
</organism>
<gene>
    <name evidence="2" type="ORF">OU5_0827</name>
</gene>
<dbReference type="EMBL" id="CP005960">
    <property type="protein sequence ID" value="AHZ67906.1"/>
    <property type="molecule type" value="Genomic_DNA"/>
</dbReference>
<accession>A0A024E5K5</accession>